<dbReference type="STRING" id="291112.PAU_00373"/>
<dbReference type="KEGG" id="pay:PAU_00373"/>
<protein>
    <submittedName>
        <fullName evidence="1">Uncharacterized protein</fullName>
    </submittedName>
</protein>
<dbReference type="EMBL" id="FM162591">
    <property type="protein sequence ID" value="CAQ82466.1"/>
    <property type="molecule type" value="Genomic_DNA"/>
</dbReference>
<gene>
    <name evidence="1" type="ordered locus">PAU_00373</name>
</gene>
<proteinExistence type="predicted"/>
<evidence type="ECO:0000313" key="2">
    <source>
        <dbReference type="Proteomes" id="UP000002747"/>
    </source>
</evidence>
<accession>C7BIW2</accession>
<sequence>MAIIRLEINVYYEQQETITVDTALMDLFNITQQIDIFFGQKKLGI</sequence>
<dbReference type="Proteomes" id="UP000002747">
    <property type="component" value="Chromosome"/>
</dbReference>
<dbReference type="AlphaFoldDB" id="C7BIW2"/>
<reference evidence="1 2" key="1">
    <citation type="journal article" date="2009" name="BMC Genomics">
        <title>Comparative genomics of the emerging human pathogen Photorhabdus asymbiotica with the insect pathogen Photorhabdus luminescens.</title>
        <authorList>
            <person name="Wilkinson P."/>
            <person name="Waterfield N.R."/>
            <person name="Crossman L."/>
            <person name="Corton C."/>
            <person name="Sanchez-Contreras M."/>
            <person name="Vlisidou I."/>
            <person name="Barron A."/>
            <person name="Bignell A."/>
            <person name="Clark L."/>
            <person name="Ormond D."/>
            <person name="Mayho M."/>
            <person name="Bason N."/>
            <person name="Smith F."/>
            <person name="Simmonds M."/>
            <person name="Churcher C."/>
            <person name="Harris D."/>
            <person name="Thompson N.R."/>
            <person name="Quail M."/>
            <person name="Parkhill J."/>
            <person name="ffrench-Constant R.H."/>
        </authorList>
    </citation>
    <scope>NUCLEOTIDE SEQUENCE [LARGE SCALE GENOMIC DNA]</scope>
    <source>
        <strain evidence="2">ATCC 43949 / 3105-77</strain>
    </source>
</reference>
<name>C7BIW2_PHOAA</name>
<evidence type="ECO:0000313" key="1">
    <source>
        <dbReference type="EMBL" id="CAQ82466.1"/>
    </source>
</evidence>
<organism evidence="1 2">
    <name type="scientific">Photorhabdus asymbiotica subsp. asymbiotica (strain ATCC 43949 / 3105-77)</name>
    <name type="common">Xenorhabdus luminescens (strain 2)</name>
    <dbReference type="NCBI Taxonomy" id="553480"/>
    <lineage>
        <taxon>Bacteria</taxon>
        <taxon>Pseudomonadati</taxon>
        <taxon>Pseudomonadota</taxon>
        <taxon>Gammaproteobacteria</taxon>
        <taxon>Enterobacterales</taxon>
        <taxon>Morganellaceae</taxon>
        <taxon>Photorhabdus</taxon>
    </lineage>
</organism>